<dbReference type="SUPFAM" id="SSF54631">
    <property type="entry name" value="CBS-domain pair"/>
    <property type="match status" value="1"/>
</dbReference>
<evidence type="ECO:0000313" key="6">
    <source>
        <dbReference type="EMBL" id="QLB51999.1"/>
    </source>
</evidence>
<dbReference type="InterPro" id="IPR036388">
    <property type="entry name" value="WH-like_DNA-bd_sf"/>
</dbReference>
<dbReference type="InterPro" id="IPR036390">
    <property type="entry name" value="WH_DNA-bd_sf"/>
</dbReference>
<dbReference type="SUPFAM" id="SSF75138">
    <property type="entry name" value="HprK N-terminal domain-like"/>
    <property type="match status" value="1"/>
</dbReference>
<dbReference type="Gene3D" id="1.10.10.10">
    <property type="entry name" value="Winged helix-like DNA-binding domain superfamily/Winged helix DNA-binding domain"/>
    <property type="match status" value="1"/>
</dbReference>
<dbReference type="EMBL" id="RQZI01000017">
    <property type="protein sequence ID" value="RRC90723.1"/>
    <property type="molecule type" value="Genomic_DNA"/>
</dbReference>
<reference evidence="5 10" key="4">
    <citation type="submission" date="2019-06" db="EMBL/GenBank/DDBJ databases">
        <title>Genome sequence and analysis of a MDR-Streptococcus sanguis isolated from throat swab of children with scarlet fever from Hangzhou,China.</title>
        <authorList>
            <person name="Huang Y."/>
            <person name="Xie L."/>
            <person name="Liu W."/>
        </authorList>
    </citation>
    <scope>NUCLEOTIDE SEQUENCE [LARGE SCALE GENOMIC DNA]</scope>
    <source>
        <strain evidence="5 10">S28</strain>
    </source>
</reference>
<evidence type="ECO:0000313" key="4">
    <source>
        <dbReference type="EMBL" id="CEL90655.1"/>
    </source>
</evidence>
<dbReference type="InterPro" id="IPR000644">
    <property type="entry name" value="CBS_dom"/>
</dbReference>
<dbReference type="Gene3D" id="3.10.580.10">
    <property type="entry name" value="CBS-domain"/>
    <property type="match status" value="1"/>
</dbReference>
<reference evidence="4 8" key="1">
    <citation type="submission" date="2015-01" db="EMBL/GenBank/DDBJ databases">
        <authorList>
            <person name="Pelicic Vladimir"/>
        </authorList>
    </citation>
    <scope>NUCLEOTIDE SEQUENCE [LARGE SCALE GENOMIC DNA]</scope>
    <source>
        <strain evidence="4 8">2908</strain>
    </source>
</reference>
<dbReference type="Proteomes" id="UP000324105">
    <property type="component" value="Unassembled WGS sequence"/>
</dbReference>
<dbReference type="EMBL" id="CP040556">
    <property type="protein sequence ID" value="QLB51999.1"/>
    <property type="molecule type" value="Genomic_DNA"/>
</dbReference>
<dbReference type="AlphaFoldDB" id="A0A0B7GPE8"/>
<reference evidence="7 9" key="2">
    <citation type="submission" date="2018-11" db="EMBL/GenBank/DDBJ databases">
        <title>Genomes From Bacteria Associated with the Canine Oral Cavity: a Test Case for Automated Genome-Based Taxonomic Assignment.</title>
        <authorList>
            <person name="Coil D.A."/>
            <person name="Jospin G."/>
            <person name="Darling A.E."/>
            <person name="Wallis C."/>
            <person name="Davis I.J."/>
            <person name="Harris S."/>
            <person name="Eisen J.A."/>
            <person name="Holcombe L.J."/>
            <person name="O'Flynn C."/>
        </authorList>
    </citation>
    <scope>NUCLEOTIDE SEQUENCE [LARGE SCALE GENOMIC DNA]</scope>
    <source>
        <strain evidence="7 9">OH953</strain>
    </source>
</reference>
<gene>
    <name evidence="7" type="ORF">EII39_10975</name>
    <name evidence="6" type="ORF">FFV08_04635</name>
    <name evidence="5" type="ORF">FKX92_01670</name>
    <name evidence="4" type="ORF">SSV_1361</name>
</gene>
<feature type="domain" description="CBS" evidence="3">
    <location>
        <begin position="260"/>
        <end position="317"/>
    </location>
</feature>
<evidence type="ECO:0000313" key="10">
    <source>
        <dbReference type="Proteomes" id="UP000324105"/>
    </source>
</evidence>
<dbReference type="PROSITE" id="PS51371">
    <property type="entry name" value="CBS"/>
    <property type="match status" value="2"/>
</dbReference>
<evidence type="ECO:0000256" key="2">
    <source>
        <dbReference type="PROSITE-ProRule" id="PRU00703"/>
    </source>
</evidence>
<protein>
    <submittedName>
        <fullName evidence="5">CBS domain-containing protein</fullName>
    </submittedName>
    <submittedName>
        <fullName evidence="4">CBS domains-containing HTH-type transcriptional regulator</fullName>
    </submittedName>
</protein>
<dbReference type="InterPro" id="IPR010766">
    <property type="entry name" value="DRTGG"/>
</dbReference>
<dbReference type="Gene3D" id="3.10.129.10">
    <property type="entry name" value="Hotdog Thioesterase"/>
    <property type="match status" value="1"/>
</dbReference>
<dbReference type="InterPro" id="IPR028979">
    <property type="entry name" value="Ser_kin/Pase_Hpr-like_N_sf"/>
</dbReference>
<dbReference type="PANTHER" id="PTHR43080">
    <property type="entry name" value="CBS DOMAIN-CONTAINING PROTEIN CBSX3, MITOCHONDRIAL"/>
    <property type="match status" value="1"/>
</dbReference>
<name>A0A0B7GPE8_STRSA</name>
<evidence type="ECO:0000256" key="1">
    <source>
        <dbReference type="ARBA" id="ARBA00023122"/>
    </source>
</evidence>
<organism evidence="4 8">
    <name type="scientific">Streptococcus sanguinis</name>
    <dbReference type="NCBI Taxonomy" id="1305"/>
    <lineage>
        <taxon>Bacteria</taxon>
        <taxon>Bacillati</taxon>
        <taxon>Bacillota</taxon>
        <taxon>Bacilli</taxon>
        <taxon>Lactobacillales</taxon>
        <taxon>Streptococcaceae</taxon>
        <taxon>Streptococcus</taxon>
    </lineage>
</organism>
<dbReference type="Gene3D" id="3.40.1390.20">
    <property type="entry name" value="HprK N-terminal domain-like"/>
    <property type="match status" value="1"/>
</dbReference>
<evidence type="ECO:0000313" key="9">
    <source>
        <dbReference type="Proteomes" id="UP000277597"/>
    </source>
</evidence>
<dbReference type="NCBIfam" id="NF038279">
    <property type="entry name" value="TF_CBS_SpxR"/>
    <property type="match status" value="1"/>
</dbReference>
<sequence>MREEILMSKHQEILTYLENLPIGKRVSVRSISNYLGVSDGTAYRAIKEAENRGIVETRPRSGTVRVKSKKVVLEHLTYKEIVDITGSEVLAGEDGLEKEFNKFSIGAMTEQNILRYLTEGGLLIVGDRTKIQLLALENENAVLVTGGFEVSSEVLKMANLLNIPVLRTKHDTYTVATMINRALSNMQIKTDILTVEQVYRSSHEYGFLHDTDTVRDYLDLVRRNRASRFPVINQQQMLVGVVTMRDAGDKSPLTTLDKVMTKNVFMTGLSANIANISQRMIAEDFEMIPVVRSNQTLLGVITRRDIMEKMSRSQISSLPTFSEQVGQKISRQDDLFSFTVEPFMLEQNGVLANGVLTEILTRITQQLMVNSGRSLIIDQLMIYFFQAVQIDDLLHIQPRIIRQTRRTAIIDFEMYLEAMLVAKATITVKIN</sequence>
<dbReference type="InterPro" id="IPR051257">
    <property type="entry name" value="Diverse_CBS-Domain"/>
</dbReference>
<accession>A0A0B7GPE8</accession>
<proteinExistence type="predicted"/>
<dbReference type="CDD" id="cd04596">
    <property type="entry name" value="CBS_pair_DRTGG_assoc"/>
    <property type="match status" value="1"/>
</dbReference>
<dbReference type="EMBL" id="CDMW01000001">
    <property type="protein sequence ID" value="CEL90655.1"/>
    <property type="molecule type" value="Genomic_DNA"/>
</dbReference>
<evidence type="ECO:0000313" key="7">
    <source>
        <dbReference type="EMBL" id="RRC90723.1"/>
    </source>
</evidence>
<dbReference type="Proteomes" id="UP000277597">
    <property type="component" value="Unassembled WGS sequence"/>
</dbReference>
<dbReference type="EMBL" id="VIBR01000001">
    <property type="protein sequence ID" value="KAA0119274.1"/>
    <property type="molecule type" value="Genomic_DNA"/>
</dbReference>
<dbReference type="InterPro" id="IPR046342">
    <property type="entry name" value="CBS_dom_sf"/>
</dbReference>
<evidence type="ECO:0000313" key="8">
    <source>
        <dbReference type="Proteomes" id="UP000183504"/>
    </source>
</evidence>
<evidence type="ECO:0000313" key="11">
    <source>
        <dbReference type="Proteomes" id="UP000509410"/>
    </source>
</evidence>
<dbReference type="Pfam" id="PF07085">
    <property type="entry name" value="DRTGG"/>
    <property type="match status" value="1"/>
</dbReference>
<dbReference type="SUPFAM" id="SSF54637">
    <property type="entry name" value="Thioesterase/thiol ester dehydrase-isomerase"/>
    <property type="match status" value="1"/>
</dbReference>
<dbReference type="PANTHER" id="PTHR43080:SF2">
    <property type="entry name" value="CBS DOMAIN-CONTAINING PROTEIN"/>
    <property type="match status" value="1"/>
</dbReference>
<dbReference type="Pfam" id="PF00571">
    <property type="entry name" value="CBS"/>
    <property type="match status" value="2"/>
</dbReference>
<evidence type="ECO:0000259" key="3">
    <source>
        <dbReference type="PROSITE" id="PS51371"/>
    </source>
</evidence>
<reference evidence="6 11" key="3">
    <citation type="submission" date="2019-05" db="EMBL/GenBank/DDBJ databases">
        <title>The organization of the Streptococcus sanguinis genomes.</title>
        <authorList>
            <person name="Wu C.H."/>
            <person name="Chen Y.Y.M."/>
            <person name="Wang H.Y."/>
        </authorList>
    </citation>
    <scope>NUCLEOTIDE SEQUENCE [LARGE SCALE GENOMIC DNA]</scope>
    <source>
        <strain evidence="6 11">CGMH010</strain>
    </source>
</reference>
<dbReference type="InterPro" id="IPR029069">
    <property type="entry name" value="HotDog_dom_sf"/>
</dbReference>
<evidence type="ECO:0000313" key="5">
    <source>
        <dbReference type="EMBL" id="KAA0119274.1"/>
    </source>
</evidence>
<feature type="domain" description="CBS" evidence="3">
    <location>
        <begin position="201"/>
        <end position="258"/>
    </location>
</feature>
<dbReference type="Proteomes" id="UP000509410">
    <property type="component" value="Chromosome"/>
</dbReference>
<dbReference type="SUPFAM" id="SSF46785">
    <property type="entry name" value="Winged helix' DNA-binding domain"/>
    <property type="match status" value="1"/>
</dbReference>
<dbReference type="SMART" id="SM00116">
    <property type="entry name" value="CBS"/>
    <property type="match status" value="2"/>
</dbReference>
<dbReference type="Proteomes" id="UP000183504">
    <property type="component" value="Unassembled WGS sequence"/>
</dbReference>
<keyword evidence="1 2" id="KW-0129">CBS domain</keyword>